<keyword evidence="1" id="KW-1133">Transmembrane helix</keyword>
<proteinExistence type="predicted"/>
<dbReference type="Proteomes" id="UP001302349">
    <property type="component" value="Chromosome"/>
</dbReference>
<protein>
    <submittedName>
        <fullName evidence="2">Uncharacterized protein</fullName>
    </submittedName>
</protein>
<reference evidence="2 3" key="1">
    <citation type="journal article" date="2023" name="Microbiol. Resour. Announc.">
        <title>Complete Genome Sequence of Imperialibacter roseus strain P4T.</title>
        <authorList>
            <person name="Tizabi D.R."/>
            <person name="Bachvaroff T."/>
            <person name="Hill R.T."/>
        </authorList>
    </citation>
    <scope>NUCLEOTIDE SEQUENCE [LARGE SCALE GENOMIC DNA]</scope>
    <source>
        <strain evidence="2 3">P4T</strain>
    </source>
</reference>
<dbReference type="RefSeq" id="WP_317490081.1">
    <property type="nucleotide sequence ID" value="NZ_CP136051.1"/>
</dbReference>
<sequence>MLKLDQHLVQMLNDNKYVVSYDTGSITIKMSSGKQLESQVSLTIAIFAFFFGVNPTIILLVLLLLLVPILYDRWRFPKMVTFNIHEEAVYIKKGIILGNEVAIHDIFDLYGEKNELSSDVSAFKEGSMDYIYKIFLSTRSGKVHKLLRLQFREERDGQISQLTRYLKNLKPVK</sequence>
<organism evidence="2 3">
    <name type="scientific">Imperialibacter roseus</name>
    <dbReference type="NCBI Taxonomy" id="1324217"/>
    <lineage>
        <taxon>Bacteria</taxon>
        <taxon>Pseudomonadati</taxon>
        <taxon>Bacteroidota</taxon>
        <taxon>Cytophagia</taxon>
        <taxon>Cytophagales</taxon>
        <taxon>Flammeovirgaceae</taxon>
        <taxon>Imperialibacter</taxon>
    </lineage>
</organism>
<dbReference type="EMBL" id="CP136051">
    <property type="protein sequence ID" value="WOK07403.1"/>
    <property type="molecule type" value="Genomic_DNA"/>
</dbReference>
<keyword evidence="3" id="KW-1185">Reference proteome</keyword>
<name>A0ABZ0ISI7_9BACT</name>
<gene>
    <name evidence="2" type="ORF">RT717_02050</name>
</gene>
<keyword evidence="1" id="KW-0472">Membrane</keyword>
<evidence type="ECO:0000256" key="1">
    <source>
        <dbReference type="SAM" id="Phobius"/>
    </source>
</evidence>
<evidence type="ECO:0000313" key="2">
    <source>
        <dbReference type="EMBL" id="WOK07403.1"/>
    </source>
</evidence>
<accession>A0ABZ0ISI7</accession>
<keyword evidence="1" id="KW-0812">Transmembrane</keyword>
<evidence type="ECO:0000313" key="3">
    <source>
        <dbReference type="Proteomes" id="UP001302349"/>
    </source>
</evidence>
<feature type="transmembrane region" description="Helical" evidence="1">
    <location>
        <begin position="44"/>
        <end position="71"/>
    </location>
</feature>